<dbReference type="OMA" id="MFCVYNG"/>
<evidence type="ECO:0000256" key="12">
    <source>
        <dbReference type="ARBA" id="ARBA00023098"/>
    </source>
</evidence>
<dbReference type="PANTHER" id="PTHR10556">
    <property type="entry name" value="3-OXO-5-ALPHA-STEROID 4-DEHYDROGENASE"/>
    <property type="match status" value="1"/>
</dbReference>
<evidence type="ECO:0000256" key="2">
    <source>
        <dbReference type="ARBA" id="ARBA00004477"/>
    </source>
</evidence>
<feature type="transmembrane region" description="Helical" evidence="18">
    <location>
        <begin position="160"/>
        <end position="179"/>
    </location>
</feature>
<comment type="catalytic activity">
    <reaction evidence="16">
        <text>androst-4-ene-3,17-dione + NADPH + H(+) = 5alpha-androstan-3,17-dione + NADP(+)</text>
        <dbReference type="Rhea" id="RHEA:50816"/>
        <dbReference type="ChEBI" id="CHEBI:15378"/>
        <dbReference type="ChEBI" id="CHEBI:15994"/>
        <dbReference type="ChEBI" id="CHEBI:16422"/>
        <dbReference type="ChEBI" id="CHEBI:57783"/>
        <dbReference type="ChEBI" id="CHEBI:58349"/>
    </reaction>
    <physiologicalReaction direction="left-to-right" evidence="16">
        <dbReference type="Rhea" id="RHEA:50817"/>
    </physiologicalReaction>
</comment>
<reference evidence="20" key="1">
    <citation type="submission" date="2022-11" db="UniProtKB">
        <authorList>
            <consortium name="EnsemblMetazoa"/>
        </authorList>
    </citation>
    <scope>IDENTIFICATION</scope>
</reference>
<dbReference type="EnsemblMetazoa" id="XM_038217689.1">
    <property type="protein sequence ID" value="XP_038073617.1"/>
    <property type="gene ID" value="LOC119741793"/>
</dbReference>
<organism evidence="20 21">
    <name type="scientific">Patiria miniata</name>
    <name type="common">Bat star</name>
    <name type="synonym">Asterina miniata</name>
    <dbReference type="NCBI Taxonomy" id="46514"/>
    <lineage>
        <taxon>Eukaryota</taxon>
        <taxon>Metazoa</taxon>
        <taxon>Echinodermata</taxon>
        <taxon>Eleutherozoa</taxon>
        <taxon>Asterozoa</taxon>
        <taxon>Asteroidea</taxon>
        <taxon>Valvatacea</taxon>
        <taxon>Valvatida</taxon>
        <taxon>Asterinidae</taxon>
        <taxon>Patiria</taxon>
    </lineage>
</organism>
<feature type="transmembrane region" description="Helical" evidence="18">
    <location>
        <begin position="25"/>
        <end position="43"/>
    </location>
</feature>
<evidence type="ECO:0000256" key="9">
    <source>
        <dbReference type="ARBA" id="ARBA00022928"/>
    </source>
</evidence>
<dbReference type="GO" id="GO:0006702">
    <property type="term" value="P:androgen biosynthetic process"/>
    <property type="evidence" value="ECO:0007669"/>
    <property type="project" value="UniProtKB-ARBA"/>
</dbReference>
<keyword evidence="6" id="KW-0256">Endoplasmic reticulum</keyword>
<evidence type="ECO:0000256" key="18">
    <source>
        <dbReference type="PIRNR" id="PIRNR015596"/>
    </source>
</evidence>
<dbReference type="GO" id="GO:0030154">
    <property type="term" value="P:cell differentiation"/>
    <property type="evidence" value="ECO:0007669"/>
    <property type="project" value="UniProtKB-KW"/>
</dbReference>
<feature type="transmembrane region" description="Helical" evidence="18">
    <location>
        <begin position="69"/>
        <end position="89"/>
    </location>
</feature>
<dbReference type="InterPro" id="IPR001104">
    <property type="entry name" value="3-oxo-5_a-steroid_4-DH_C"/>
</dbReference>
<evidence type="ECO:0000256" key="13">
    <source>
        <dbReference type="ARBA" id="ARBA00023136"/>
    </source>
</evidence>
<dbReference type="GO" id="GO:0007548">
    <property type="term" value="P:sex differentiation"/>
    <property type="evidence" value="ECO:0007669"/>
    <property type="project" value="UniProtKB-KW"/>
</dbReference>
<dbReference type="GO" id="GO:0047751">
    <property type="term" value="F:3-oxo-5-alpha-steroid 4-dehydrogenase (NADP+) activity"/>
    <property type="evidence" value="ECO:0007669"/>
    <property type="project" value="UniProtKB-EC"/>
</dbReference>
<dbReference type="GO" id="GO:0005789">
    <property type="term" value="C:endoplasmic reticulum membrane"/>
    <property type="evidence" value="ECO:0007669"/>
    <property type="project" value="UniProtKB-SubCell"/>
</dbReference>
<feature type="transmembrane region" description="Helical" evidence="18">
    <location>
        <begin position="95"/>
        <end position="116"/>
    </location>
</feature>
<proteinExistence type="inferred from homology"/>
<evidence type="ECO:0000313" key="21">
    <source>
        <dbReference type="Proteomes" id="UP000887568"/>
    </source>
</evidence>
<dbReference type="AlphaFoldDB" id="A0A914BDV7"/>
<dbReference type="PROSITE" id="PS50244">
    <property type="entry name" value="S5A_REDUCTASE"/>
    <property type="match status" value="1"/>
</dbReference>
<keyword evidence="12" id="KW-0443">Lipid metabolism</keyword>
<evidence type="ECO:0000256" key="10">
    <source>
        <dbReference type="ARBA" id="ARBA00022989"/>
    </source>
</evidence>
<keyword evidence="4 18" id="KW-0812">Transmembrane</keyword>
<dbReference type="InterPro" id="IPR016636">
    <property type="entry name" value="3-oxo-5-alpha-steroid_4-DH"/>
</dbReference>
<evidence type="ECO:0000256" key="11">
    <source>
        <dbReference type="ARBA" id="ARBA00023002"/>
    </source>
</evidence>
<evidence type="ECO:0000259" key="19">
    <source>
        <dbReference type="Pfam" id="PF02544"/>
    </source>
</evidence>
<dbReference type="Proteomes" id="UP000887568">
    <property type="component" value="Unplaced"/>
</dbReference>
<evidence type="ECO:0000256" key="16">
    <source>
        <dbReference type="ARBA" id="ARBA00049166"/>
    </source>
</evidence>
<dbReference type="GeneID" id="119741793"/>
<keyword evidence="21" id="KW-1185">Reference proteome</keyword>
<evidence type="ECO:0000256" key="3">
    <source>
        <dbReference type="ARBA" id="ARBA00007742"/>
    </source>
</evidence>
<evidence type="ECO:0000256" key="15">
    <source>
        <dbReference type="ARBA" id="ARBA00048292"/>
    </source>
</evidence>
<keyword evidence="7" id="KW-0492">Microsome</keyword>
<comment type="similarity">
    <text evidence="3 18">Belongs to the steroid 5-alpha reductase family.</text>
</comment>
<keyword evidence="11" id="KW-0560">Oxidoreductase</keyword>
<feature type="domain" description="3-oxo-5-alpha-steroid 4-dehydrogenase C-terminal" evidence="19">
    <location>
        <begin position="123"/>
        <end position="272"/>
    </location>
</feature>
<feature type="transmembrane region" description="Helical" evidence="18">
    <location>
        <begin position="128"/>
        <end position="148"/>
    </location>
</feature>
<evidence type="ECO:0000256" key="6">
    <source>
        <dbReference type="ARBA" id="ARBA00022824"/>
    </source>
</evidence>
<evidence type="ECO:0000256" key="7">
    <source>
        <dbReference type="ARBA" id="ARBA00022848"/>
    </source>
</evidence>
<keyword evidence="13 18" id="KW-0472">Membrane</keyword>
<dbReference type="EC" id="1.3.1.22" evidence="18"/>
<dbReference type="Gene3D" id="1.20.120.1630">
    <property type="match status" value="1"/>
</dbReference>
<dbReference type="Pfam" id="PF02544">
    <property type="entry name" value="Steroid_dh"/>
    <property type="match status" value="1"/>
</dbReference>
<dbReference type="OrthoDB" id="5788137at2759"/>
<dbReference type="RefSeq" id="XP_038073617.1">
    <property type="nucleotide sequence ID" value="XM_038217689.1"/>
</dbReference>
<comment type="catalytic activity">
    <reaction evidence="15">
        <text>5alpha-pregnane-3,20-dione + NADP(+) = progesterone + NADPH + H(+)</text>
        <dbReference type="Rhea" id="RHEA:21952"/>
        <dbReference type="ChEBI" id="CHEBI:15378"/>
        <dbReference type="ChEBI" id="CHEBI:17026"/>
        <dbReference type="ChEBI" id="CHEBI:28952"/>
        <dbReference type="ChEBI" id="CHEBI:57783"/>
        <dbReference type="ChEBI" id="CHEBI:58349"/>
        <dbReference type="EC" id="1.3.1.22"/>
    </reaction>
    <physiologicalReaction direction="right-to-left" evidence="15">
        <dbReference type="Rhea" id="RHEA:21954"/>
    </physiologicalReaction>
</comment>
<evidence type="ECO:0000256" key="8">
    <source>
        <dbReference type="ARBA" id="ARBA00022857"/>
    </source>
</evidence>
<evidence type="ECO:0000256" key="1">
    <source>
        <dbReference type="ARBA" id="ARBA00004154"/>
    </source>
</evidence>
<keyword evidence="10 18" id="KW-1133">Transmembrane helix</keyword>
<keyword evidence="8" id="KW-0521">NADP</keyword>
<accession>A0A914BDV7</accession>
<protein>
    <recommendedName>
        <fullName evidence="18">3-oxo-5alpha-steroid 4-dehydrogenase (NADP(+))</fullName>
        <ecNumber evidence="18">1.3.1.22</ecNumber>
    </recommendedName>
</protein>
<dbReference type="FunFam" id="1.20.120.1630:FF:000002">
    <property type="entry name" value="Steroid 5 alpha-reductase 1"/>
    <property type="match status" value="1"/>
</dbReference>
<comment type="catalytic activity">
    <reaction evidence="17">
        <text>17beta-hydroxy-5alpha-androstan-3-one + NADP(+) = testosterone + NADPH + H(+)</text>
        <dbReference type="Rhea" id="RHEA:50820"/>
        <dbReference type="ChEBI" id="CHEBI:15378"/>
        <dbReference type="ChEBI" id="CHEBI:16330"/>
        <dbReference type="ChEBI" id="CHEBI:17347"/>
        <dbReference type="ChEBI" id="CHEBI:57783"/>
        <dbReference type="ChEBI" id="CHEBI:58349"/>
        <dbReference type="EC" id="1.3.1.22"/>
    </reaction>
    <physiologicalReaction direction="right-to-left" evidence="17">
        <dbReference type="Rhea" id="RHEA:50822"/>
    </physiologicalReaction>
</comment>
<dbReference type="PIRSF" id="PIRSF015596">
    <property type="entry name" value="5_alpha-SR2"/>
    <property type="match status" value="1"/>
</dbReference>
<comment type="subcellular location">
    <subcellularLocation>
        <location evidence="2">Endoplasmic reticulum membrane</location>
        <topology evidence="2">Multi-pass membrane protein</topology>
    </subcellularLocation>
    <subcellularLocation>
        <location evidence="1">Microsome membrane</location>
        <topology evidence="1">Multi-pass membrane protein</topology>
    </subcellularLocation>
</comment>
<evidence type="ECO:0000256" key="17">
    <source>
        <dbReference type="ARBA" id="ARBA00049397"/>
    </source>
</evidence>
<evidence type="ECO:0000313" key="20">
    <source>
        <dbReference type="EnsemblMetazoa" id="XP_038073617.1"/>
    </source>
</evidence>
<name>A0A914BDV7_PATMI</name>
<keyword evidence="5" id="KW-0221">Differentiation</keyword>
<comment type="catalytic activity">
    <reaction evidence="18">
        <text>a 3-oxo-5alpha-steroid + NADP(+) = a 3-oxo-Delta(4)-steroid + NADPH + H(+)</text>
        <dbReference type="Rhea" id="RHEA:54384"/>
        <dbReference type="ChEBI" id="CHEBI:13601"/>
        <dbReference type="ChEBI" id="CHEBI:15378"/>
        <dbReference type="ChEBI" id="CHEBI:47909"/>
        <dbReference type="ChEBI" id="CHEBI:57783"/>
        <dbReference type="ChEBI" id="CHEBI:58349"/>
        <dbReference type="EC" id="1.3.1.22"/>
    </reaction>
</comment>
<comment type="function">
    <text evidence="14">Converts testosterone into 5-alpha-dihydrotestosterone and progesterone or corticosterone into their corresponding 5-alpha-3-oxosteroids. It plays a central role in sexual differentiation and androgen physiology.</text>
</comment>
<dbReference type="InterPro" id="IPR039357">
    <property type="entry name" value="SRD5A/TECR"/>
</dbReference>
<evidence type="ECO:0000256" key="4">
    <source>
        <dbReference type="ARBA" id="ARBA00022692"/>
    </source>
</evidence>
<keyword evidence="9" id="KW-0726">Sexual differentiation</keyword>
<evidence type="ECO:0000256" key="5">
    <source>
        <dbReference type="ARBA" id="ARBA00022782"/>
    </source>
</evidence>
<evidence type="ECO:0000256" key="14">
    <source>
        <dbReference type="ARBA" id="ARBA00037789"/>
    </source>
</evidence>
<dbReference type="PANTHER" id="PTHR10556:SF57">
    <property type="entry name" value="3-OXO-5-ALPHA-STEROID 4-DEHYDROGENASE 1"/>
    <property type="match status" value="1"/>
</dbReference>
<sequence length="272" mass="30593">MTEVLADLGGVVGEILGWIGGYERGILGAIAIIMVALGIYTTLENRTPECPRYLASSTGPKKRLISNKLAALLTYPYAFLIPCYCMYVSRNASRVNIVLVSLMVIHYLQRTFIYGLMIKGNSKIPAHVLRMSATFCALNGYMIGRYHTEYAVYDANWLTGPRFIIGVVLFFTGMAINVHSDHILRNLRKPGETGYKIPRGGLFEYVSGANYFGEIVEWSGFALACWTLHSVAFAFFTAGYIGLIKAFAHHRWYLDKFEDYPKNRKVLIPFLL</sequence>